<reference evidence="1" key="2">
    <citation type="submission" date="2012-06" db="EMBL/GenBank/DDBJ databases">
        <title>Annotation of the Genome Sequence of Fusarium oxysporum Fo47.</title>
        <authorList>
            <consortium name="The Broad Institute Genomics Platform"/>
            <person name="Ma L.-J."/>
            <person name="Corby-Kistler H."/>
            <person name="Broz K."/>
            <person name="Gale L.R."/>
            <person name="Jonkers W."/>
            <person name="O'Donnell K."/>
            <person name="Ploetz R."/>
            <person name="Steinberg C."/>
            <person name="Schwartz D.C."/>
            <person name="VanEtten H."/>
            <person name="Zhou S."/>
            <person name="Young S.K."/>
            <person name="Zeng Q."/>
            <person name="Gargeya S."/>
            <person name="Fitzgerald M."/>
            <person name="Abouelleil A."/>
            <person name="Alvarado L."/>
            <person name="Chapman S.B."/>
            <person name="Gainer-Dewar J."/>
            <person name="Goldberg J."/>
            <person name="Griggs A."/>
            <person name="Gujja S."/>
            <person name="Hansen M."/>
            <person name="Howarth C."/>
            <person name="Imamovic A."/>
            <person name="Ireland A."/>
            <person name="Larimer J."/>
            <person name="McCowan C."/>
            <person name="Murphy C."/>
            <person name="Pearson M."/>
            <person name="Poon T.W."/>
            <person name="Priest M."/>
            <person name="Roberts A."/>
            <person name="Saif S."/>
            <person name="Shea T."/>
            <person name="Sykes S."/>
            <person name="Wortman J."/>
            <person name="Nusbaum C."/>
            <person name="Birren B."/>
        </authorList>
    </citation>
    <scope>NUCLEOTIDE SEQUENCE</scope>
    <source>
        <strain evidence="1">Fo47</strain>
    </source>
</reference>
<protein>
    <submittedName>
        <fullName evidence="1">Uncharacterized protein</fullName>
    </submittedName>
</protein>
<gene>
    <name evidence="1" type="ORF">FOZG_03660</name>
</gene>
<dbReference type="VEuPathDB" id="FungiDB:FOZG_03660"/>
<proteinExistence type="predicted"/>
<organism evidence="1">
    <name type="scientific">Fusarium oxysporum Fo47</name>
    <dbReference type="NCBI Taxonomy" id="660027"/>
    <lineage>
        <taxon>Eukaryota</taxon>
        <taxon>Fungi</taxon>
        <taxon>Dikarya</taxon>
        <taxon>Ascomycota</taxon>
        <taxon>Pezizomycotina</taxon>
        <taxon>Sordariomycetes</taxon>
        <taxon>Hypocreomycetidae</taxon>
        <taxon>Hypocreales</taxon>
        <taxon>Nectriaceae</taxon>
        <taxon>Fusarium</taxon>
        <taxon>Fusarium oxysporum species complex</taxon>
    </lineage>
</organism>
<dbReference type="AlphaFoldDB" id="W9L3R7"/>
<reference evidence="1" key="1">
    <citation type="submission" date="2011-06" db="EMBL/GenBank/DDBJ databases">
        <title>The Genome Sequence of Fusarium oxysporum Fo47.</title>
        <authorList>
            <consortium name="The Broad Institute Genome Sequencing Platform"/>
            <person name="Ma L.-J."/>
            <person name="Gale L.R."/>
            <person name="Schwartz D.C."/>
            <person name="Zhou S."/>
            <person name="Corby-Kistler H."/>
            <person name="Young S.K."/>
            <person name="Zeng Q."/>
            <person name="Gargeya S."/>
            <person name="Fitzgerald M."/>
            <person name="Haas B."/>
            <person name="Abouelleil A."/>
            <person name="Alvarado L."/>
            <person name="Arachchi H.M."/>
            <person name="Berlin A."/>
            <person name="Brown A."/>
            <person name="Chapman S.B."/>
            <person name="Chen Z."/>
            <person name="Dunbar C."/>
            <person name="Freedman E."/>
            <person name="Gearin G."/>
            <person name="Gellesch M."/>
            <person name="Goldberg J."/>
            <person name="Griggs A."/>
            <person name="Gujja S."/>
            <person name="Heiman D."/>
            <person name="Howarth C."/>
            <person name="Larson L."/>
            <person name="Lui A."/>
            <person name="MacDonald P.J.P."/>
            <person name="Mehta T."/>
            <person name="Montmayeur A."/>
            <person name="Murphy C."/>
            <person name="Neiman D."/>
            <person name="Pearson M."/>
            <person name="Priest M."/>
            <person name="Roberts A."/>
            <person name="Saif S."/>
            <person name="Shea T."/>
            <person name="Shenoy N."/>
            <person name="Sisk P."/>
            <person name="Stolte C."/>
            <person name="Sykes S."/>
            <person name="Wortman J."/>
            <person name="Nusbaum C."/>
            <person name="Birren B."/>
        </authorList>
    </citation>
    <scope>NUCLEOTIDE SEQUENCE [LARGE SCALE GENOMIC DNA]</scope>
    <source>
        <strain evidence="1">Fo47</strain>
    </source>
</reference>
<sequence>MQAKNLEEAPFSEVQVPNLSIHEKVGEERAAASFGGRLSRGFPGWLSS</sequence>
<dbReference type="EMBL" id="JH717897">
    <property type="protein sequence ID" value="EWZ47908.1"/>
    <property type="molecule type" value="Genomic_DNA"/>
</dbReference>
<dbReference type="HOGENOM" id="CLU_3160008_0_0_1"/>
<dbReference type="Proteomes" id="UP000030766">
    <property type="component" value="Unassembled WGS sequence"/>
</dbReference>
<evidence type="ECO:0000313" key="1">
    <source>
        <dbReference type="EMBL" id="EWZ47908.1"/>
    </source>
</evidence>
<accession>W9L3R7</accession>
<name>W9L3R7_FUSOX</name>